<dbReference type="InterPro" id="IPR011335">
    <property type="entry name" value="Restrct_endonuc-II-like"/>
</dbReference>
<accession>A0ABU1RZ18</accession>
<dbReference type="InterPro" id="IPR005144">
    <property type="entry name" value="ATP-cone_dom"/>
</dbReference>
<organism evidence="5 6">
    <name type="scientific">Flavobacterium granuli</name>
    <dbReference type="NCBI Taxonomy" id="280093"/>
    <lineage>
        <taxon>Bacteria</taxon>
        <taxon>Pseudomonadati</taxon>
        <taxon>Bacteroidota</taxon>
        <taxon>Flavobacteriia</taxon>
        <taxon>Flavobacteriales</taxon>
        <taxon>Flavobacteriaceae</taxon>
        <taxon>Flavobacterium</taxon>
    </lineage>
</organism>
<dbReference type="Gene3D" id="3.40.1350.10">
    <property type="match status" value="1"/>
</dbReference>
<dbReference type="SUPFAM" id="SSF52980">
    <property type="entry name" value="Restriction endonuclease-like"/>
    <property type="match status" value="1"/>
</dbReference>
<keyword evidence="6" id="KW-1185">Reference proteome</keyword>
<name>A0ABU1RZ18_9FLAO</name>
<keyword evidence="2 3" id="KW-0067">ATP-binding</keyword>
<evidence type="ECO:0000313" key="6">
    <source>
        <dbReference type="Proteomes" id="UP001261871"/>
    </source>
</evidence>
<comment type="caution">
    <text evidence="5">The sequence shown here is derived from an EMBL/GenBank/DDBJ whole genome shotgun (WGS) entry which is preliminary data.</text>
</comment>
<proteinExistence type="predicted"/>
<feature type="domain" description="ATP-cone" evidence="4">
    <location>
        <begin position="1"/>
        <end position="82"/>
    </location>
</feature>
<evidence type="ECO:0000256" key="2">
    <source>
        <dbReference type="ARBA" id="ARBA00022840"/>
    </source>
</evidence>
<gene>
    <name evidence="5" type="ORF">J2W95_000677</name>
</gene>
<keyword evidence="1 3" id="KW-0547">Nucleotide-binding</keyword>
<reference evidence="5 6" key="1">
    <citation type="submission" date="2023-07" db="EMBL/GenBank/DDBJ databases">
        <title>Sorghum-associated microbial communities from plants grown in Nebraska, USA.</title>
        <authorList>
            <person name="Schachtman D."/>
        </authorList>
    </citation>
    <scope>NUCLEOTIDE SEQUENCE [LARGE SCALE GENOMIC DNA]</scope>
    <source>
        <strain evidence="5 6">BE124</strain>
    </source>
</reference>
<dbReference type="RefSeq" id="WP_310003941.1">
    <property type="nucleotide sequence ID" value="NZ_JAVDTX010000001.1"/>
</dbReference>
<evidence type="ECO:0000256" key="3">
    <source>
        <dbReference type="PROSITE-ProRule" id="PRU00492"/>
    </source>
</evidence>
<dbReference type="EMBL" id="JAVDTX010000001">
    <property type="protein sequence ID" value="MDR6843997.1"/>
    <property type="molecule type" value="Genomic_DNA"/>
</dbReference>
<evidence type="ECO:0000256" key="1">
    <source>
        <dbReference type="ARBA" id="ARBA00022741"/>
    </source>
</evidence>
<protein>
    <recommendedName>
        <fullName evidence="4">ATP-cone domain-containing protein</fullName>
    </recommendedName>
</protein>
<dbReference type="PROSITE" id="PS51161">
    <property type="entry name" value="ATP_CONE"/>
    <property type="match status" value="1"/>
</dbReference>
<evidence type="ECO:0000259" key="4">
    <source>
        <dbReference type="PROSITE" id="PS51161"/>
    </source>
</evidence>
<dbReference type="InterPro" id="IPR011856">
    <property type="entry name" value="tRNA_endonuc-like_dom_sf"/>
</dbReference>
<dbReference type="Proteomes" id="UP001261871">
    <property type="component" value="Unassembled WGS sequence"/>
</dbReference>
<evidence type="ECO:0000313" key="5">
    <source>
        <dbReference type="EMBL" id="MDR6843997.1"/>
    </source>
</evidence>
<sequence length="279" mass="31684">MKIVKHSKAIVDFNRSKLKQSLLRSGATPDIVDDVLQIIEKEIYEGISTKHIYKMAFGLLKKASNSHAARYNLREAIRLLGPAGFFFEKFIARLFASERCETKVGLILQGKCVSHEVDVLIKSGNVVSMVECKFHVGQDVATDVKVPMYILSRFNDLKEKEHEIFSRRDTISNCFIVTNNRFTTDAVDFAKCSGLNLLSWDYPETNNLKTKIDSHQLYPITCLTTLTLLEKEKLLILDVILALEIINNRAVLEEIGLSHNRVKNVIKEASELCGFFERS</sequence>